<sequence length="682" mass="75298">MDDKIAFVVDSIKKLLILKVSDEEIIVELGGVGISKEDSMELIKKAKESLAEEANNGQKPVEEEKKSSAIYNEVSSKLSMDEQVVNQLNITNEEKSKGSQTTPQTSSAPNVKSIFEDELKEKTNVDDYQPIKNEDDDTGSDKEVGVLDSGEVDEEIEDSVDPNASDEIEEITDVDQVGSTHTDVNSANTNSSSDVSSVNSSDVSSVNSSDVSSDNSSNTRVGAVSVSDNVIDVQKDVQKDVKVVSDDSSANSSDNVSDDSSVGDSNSELIDEIQSKFIKNKFVEKENLVSENKVPISSTKKETPQPLQTPTSSQTTSSSNLSSSTSSIHISPSTSHSASSSSSTSSISSSTSKLDESLRNLSQKTRSMDLTSSPSNYSSFQKREGVSQSVSSEMDSLWRKGIVVAVNAKFNEMKKLKEEVDSNISEKVDASVKKEVAQLRVLLDSQKELLIASNRAALEDKQKEISFIIDSKIAELKQSNKQLSENLAALELAKSEQKAYLEQIKQMLEEARRTKAQLLVEMNSELIKSKSQAQAFLDNAGKQLKDLDERVNRTLELQKNIADGMIEQAERKIETLTLQKTDDLVDDLEIRLNKLKVIETEINPDLLVQKVKVLDDFKKQFIETMKDNITQINVAIEEINKKNVDLDQLITQKMLTIDAKIEELTKFEKNFTELINNLTEKM</sequence>
<accession>A0A7K4BZR7</accession>
<evidence type="ECO:0000256" key="1">
    <source>
        <dbReference type="SAM" id="Coils"/>
    </source>
</evidence>
<evidence type="ECO:0000313" key="3">
    <source>
        <dbReference type="EMBL" id="NMA44776.1"/>
    </source>
</evidence>
<feature type="region of interest" description="Disordered" evidence="2">
    <location>
        <begin position="288"/>
        <end position="384"/>
    </location>
</feature>
<evidence type="ECO:0000313" key="4">
    <source>
        <dbReference type="Proteomes" id="UP000526302"/>
    </source>
</evidence>
<organism evidence="3 4">
    <name type="scientific">Candidatus Iainarchaeum sp</name>
    <dbReference type="NCBI Taxonomy" id="3101447"/>
    <lineage>
        <taxon>Archaea</taxon>
        <taxon>Candidatus Iainarchaeota</taxon>
        <taxon>Candidatus Iainarchaeia</taxon>
        <taxon>Candidatus Iainarchaeales</taxon>
        <taxon>Candidatus Iainarchaeaceae</taxon>
        <taxon>Candidatus Iainarchaeum</taxon>
    </lineage>
</organism>
<feature type="compositionally biased region" description="Low complexity" evidence="2">
    <location>
        <begin position="304"/>
        <end position="352"/>
    </location>
</feature>
<feature type="coiled-coil region" evidence="1">
    <location>
        <begin position="473"/>
        <end position="598"/>
    </location>
</feature>
<feature type="region of interest" description="Disordered" evidence="2">
    <location>
        <begin position="88"/>
        <end position="267"/>
    </location>
</feature>
<feature type="coiled-coil region" evidence="1">
    <location>
        <begin position="622"/>
        <end position="677"/>
    </location>
</feature>
<protein>
    <submittedName>
        <fullName evidence="3">Uncharacterized protein</fullName>
    </submittedName>
</protein>
<dbReference type="Proteomes" id="UP000526302">
    <property type="component" value="Unassembled WGS sequence"/>
</dbReference>
<proteinExistence type="predicted"/>
<feature type="compositionally biased region" description="Acidic residues" evidence="2">
    <location>
        <begin position="150"/>
        <end position="173"/>
    </location>
</feature>
<feature type="compositionally biased region" description="Low complexity" evidence="2">
    <location>
        <begin position="246"/>
        <end position="267"/>
    </location>
</feature>
<dbReference type="EMBL" id="JAAZKV010000023">
    <property type="protein sequence ID" value="NMA44776.1"/>
    <property type="molecule type" value="Genomic_DNA"/>
</dbReference>
<gene>
    <name evidence="3" type="ORF">GX950_03135</name>
</gene>
<feature type="compositionally biased region" description="Polar residues" evidence="2">
    <location>
        <begin position="359"/>
        <end position="384"/>
    </location>
</feature>
<feature type="compositionally biased region" description="Polar residues" evidence="2">
    <location>
        <begin position="98"/>
        <end position="110"/>
    </location>
</feature>
<dbReference type="AlphaFoldDB" id="A0A7K4BZR7"/>
<reference evidence="3 4" key="1">
    <citation type="journal article" date="2020" name="Biotechnol. Biofuels">
        <title>New insights from the biogas microbiome by comprehensive genome-resolved metagenomics of nearly 1600 species originating from multiple anaerobic digesters.</title>
        <authorList>
            <person name="Campanaro S."/>
            <person name="Treu L."/>
            <person name="Rodriguez-R L.M."/>
            <person name="Kovalovszki A."/>
            <person name="Ziels R.M."/>
            <person name="Maus I."/>
            <person name="Zhu X."/>
            <person name="Kougias P.G."/>
            <person name="Basile A."/>
            <person name="Luo G."/>
            <person name="Schluter A."/>
            <person name="Konstantinidis K.T."/>
            <person name="Angelidaki I."/>
        </authorList>
    </citation>
    <scope>NUCLEOTIDE SEQUENCE [LARGE SCALE GENOMIC DNA]</scope>
    <source>
        <strain evidence="3">AS22ysBPME_79</strain>
    </source>
</reference>
<feature type="compositionally biased region" description="Basic and acidic residues" evidence="2">
    <location>
        <begin position="233"/>
        <end position="245"/>
    </location>
</feature>
<keyword evidence="1" id="KW-0175">Coiled coil</keyword>
<feature type="compositionally biased region" description="Low complexity" evidence="2">
    <location>
        <begin position="183"/>
        <end position="218"/>
    </location>
</feature>
<name>A0A7K4BZR7_9ARCH</name>
<feature type="region of interest" description="Disordered" evidence="2">
    <location>
        <begin position="49"/>
        <end position="68"/>
    </location>
</feature>
<comment type="caution">
    <text evidence="3">The sequence shown here is derived from an EMBL/GenBank/DDBJ whole genome shotgun (WGS) entry which is preliminary data.</text>
</comment>
<feature type="compositionally biased region" description="Basic and acidic residues" evidence="2">
    <location>
        <begin position="114"/>
        <end position="125"/>
    </location>
</feature>
<evidence type="ECO:0000256" key="2">
    <source>
        <dbReference type="SAM" id="MobiDB-lite"/>
    </source>
</evidence>